<accession>A0ACC2WVJ3</accession>
<evidence type="ECO:0000313" key="2">
    <source>
        <dbReference type="Proteomes" id="UP001230649"/>
    </source>
</evidence>
<keyword evidence="2" id="KW-1185">Reference proteome</keyword>
<sequence length="1314" mass="143465">MAETVSHASTIQDDHRAVPTVPEDVASPDGIRSYPDGLLTSSTVHNRTDNPLRSPGMDGLQDTNKSMSTQNETVMAGSSSTRERRGSTATTATMMSNATSLAGKSVECPGCKKLIDQASGGVVVAFGVTADTNLLLLSDGDPVCGNCSYQCYVCKLPITEEAIMTGDESYHAHCFTCRACSNKIEELVFAKTSQGIYCMSCHNERVARSRRHAEAKQRAKAKKEEREREKAKLASEPSSVIASKPLPPLSSPAAVPRGSGSDGALASGPSASSSRNIRSPGAVPSRTHSPSSEHPLPSPHVSSPSYQDVSYPQTADKLLSLSPVPDARDRAAARLDRRKEERIDLSNYSPTPSPSPGSKAVFDDGRLDRLSPRPVSEAGSPSASRFADDLRRGSTTPRSPVFPSEAGGTATIGLGVGPVTGLAAPSSRAARRQSINPAMVLNYQEQEPHLDISHSPLHSSFNHQNVDALSVTRGSPMPPSPLRSSFSDGHGRPTPASTNRGASPMANGVLSPIPNRMYSSGNKESSRDLAAITREEAVNSTPPRSSSLADSLHAATAFGGQRRPSISGDSNRTIAPASLREDSSSRLVSQGVVSTNEGVRAAPQIGAPELPSLDFSFSDNFGMMLEDKKEPSRIEATLTPTRPEAQVRAMDGLQRAQPMVSKVRPLNLPFKDGSSRSLPNSPAYPYYNGVSPKAHVGNNAPSRRPSDVSRQTPSSETGDPFYSPDLGARNDSESQESATLNTEHDNSSYLDRESALPRLQSLLAKEQQQGSTVAQIDIGLLDKVIGEITELNKQVQIFSQKYSGAKRTSQHYMEGLGVAHEEYAREVALRLEAEAEIARLRTERHDQHARLSLIVNEERRQEDLKRRSNDLALNLSGLEKDVSKLKVERDIALAEVEELVGTKDDVASQPVDAMEQSATLTRSITSKLNTLKDKYRSELEPLTAEKQVLKREISDLRDTRNLYLEESVALSTKNEELMDLNTRLSKQTEAMQDLLNRHHRPPHLRSTRQHMSGSPSMSSIPTSGALHELPEDMLKGIKAMKIEPLETAPAARRFKNKWYKSSKGPEIQHIASVSISKPLTTTIEKPKPRPSHDPGIREHVFQPHSILRFCKCEHCGDKMWGLQEHRCAVCGIYCHAKCIEKLAVPCNASNSIREEPVGDAPPSMFGRSLGEQITADGRQIPVIVSKCIEAVEAQAMDHEGVYRKTGGSSLSKLITQLFERGQYEAFDLQDTDRFNDINSITSVLKNYFRQLPNPLLTYQLHESFVAAASIKEAEAKSEALTDLIRQLPKEHYDVLGYLMLHLHRYVKLRRHQAE</sequence>
<gene>
    <name evidence="1" type="ORF">QFC20_001431</name>
</gene>
<dbReference type="EMBL" id="JASBWS010000008">
    <property type="protein sequence ID" value="KAJ9114557.1"/>
    <property type="molecule type" value="Genomic_DNA"/>
</dbReference>
<proteinExistence type="predicted"/>
<name>A0ACC2WVJ3_9TREE</name>
<comment type="caution">
    <text evidence="1">The sequence shown here is derived from an EMBL/GenBank/DDBJ whole genome shotgun (WGS) entry which is preliminary data.</text>
</comment>
<evidence type="ECO:0000313" key="1">
    <source>
        <dbReference type="EMBL" id="KAJ9114557.1"/>
    </source>
</evidence>
<protein>
    <submittedName>
        <fullName evidence="1">Uncharacterized protein</fullName>
    </submittedName>
</protein>
<dbReference type="Proteomes" id="UP001230649">
    <property type="component" value="Unassembled WGS sequence"/>
</dbReference>
<reference evidence="1" key="1">
    <citation type="submission" date="2023-04" db="EMBL/GenBank/DDBJ databases">
        <title>Draft Genome sequencing of Naganishia species isolated from polar environments using Oxford Nanopore Technology.</title>
        <authorList>
            <person name="Leo P."/>
            <person name="Venkateswaran K."/>
        </authorList>
    </citation>
    <scope>NUCLEOTIDE SEQUENCE</scope>
    <source>
        <strain evidence="1">MNA-CCFEE 5262</strain>
    </source>
</reference>
<organism evidence="1 2">
    <name type="scientific">Naganishia adeliensis</name>
    <dbReference type="NCBI Taxonomy" id="92952"/>
    <lineage>
        <taxon>Eukaryota</taxon>
        <taxon>Fungi</taxon>
        <taxon>Dikarya</taxon>
        <taxon>Basidiomycota</taxon>
        <taxon>Agaricomycotina</taxon>
        <taxon>Tremellomycetes</taxon>
        <taxon>Filobasidiales</taxon>
        <taxon>Filobasidiaceae</taxon>
        <taxon>Naganishia</taxon>
    </lineage>
</organism>